<organism evidence="1 2">
    <name type="scientific">Chryseobacterium shigense</name>
    <dbReference type="NCBI Taxonomy" id="297244"/>
    <lineage>
        <taxon>Bacteria</taxon>
        <taxon>Pseudomonadati</taxon>
        <taxon>Bacteroidota</taxon>
        <taxon>Flavobacteriia</taxon>
        <taxon>Flavobacteriales</taxon>
        <taxon>Weeksellaceae</taxon>
        <taxon>Chryseobacterium group</taxon>
        <taxon>Chryseobacterium</taxon>
    </lineage>
</organism>
<keyword evidence="2" id="KW-1185">Reference proteome</keyword>
<dbReference type="Proteomes" id="UP000589738">
    <property type="component" value="Unassembled WGS sequence"/>
</dbReference>
<reference evidence="1 2" key="1">
    <citation type="submission" date="2020-08" db="EMBL/GenBank/DDBJ databases">
        <title>Functional genomics of gut bacteria from endangered species of beetles.</title>
        <authorList>
            <person name="Carlos-Shanley C."/>
        </authorList>
    </citation>
    <scope>NUCLEOTIDE SEQUENCE [LARGE SCALE GENOMIC DNA]</scope>
    <source>
        <strain evidence="1 2">S00136</strain>
    </source>
</reference>
<dbReference type="RefSeq" id="WP_184165252.1">
    <property type="nucleotide sequence ID" value="NZ_JACHLC010000004.1"/>
</dbReference>
<name>A0A841NL19_9FLAO</name>
<proteinExistence type="predicted"/>
<evidence type="ECO:0000313" key="1">
    <source>
        <dbReference type="EMBL" id="MBB6371939.1"/>
    </source>
</evidence>
<sequence length="451" mass="47675">MMKKQLITLLSFVSIATFGQVGINTPNPNLKTGLHISERIDQNSANPDKLNGLLIQRYTTSERNNINPGSKENGLTVYNKETNCYNVWNWNGVSSTGAWAQFCGEKQGVADFSDCSSIKVIGKYVTDKPLSAQSVRIDVPVKVTQLGAYSYTTNTVNGVTFTAQGTFVNLGPQTVSLYPTAISGTPSAGTYNYSVTVSPTAASSSGIICNNIPVSFISRANSTMKIVNVNGTNGSSLVTGTNSSGLVYKWLTGDNQIAASNSAVSYSGTSQIQVVNVTLNSLAELEDKLADASGIIVGANNGISTGFANIIKEWNQSTGGFVINYADSVPESGLADVLKFYVENGSTTDGIVNSNVTVIPQIFGTGQPFIVSNGLNIGYDGANSGQISTSQGLNFVDVASRRGAVIDQSRNIIIFGDKFGNGTATSAGDKQNFARILCDVFAYFIKNAPVY</sequence>
<protein>
    <submittedName>
        <fullName evidence="1">Uncharacterized protein</fullName>
    </submittedName>
</protein>
<dbReference type="EMBL" id="JACHLC010000004">
    <property type="protein sequence ID" value="MBB6371939.1"/>
    <property type="molecule type" value="Genomic_DNA"/>
</dbReference>
<evidence type="ECO:0000313" key="2">
    <source>
        <dbReference type="Proteomes" id="UP000589738"/>
    </source>
</evidence>
<comment type="caution">
    <text evidence="1">The sequence shown here is derived from an EMBL/GenBank/DDBJ whole genome shotgun (WGS) entry which is preliminary data.</text>
</comment>
<dbReference type="AlphaFoldDB" id="A0A841NL19"/>
<gene>
    <name evidence="1" type="ORF">HNP36_003028</name>
</gene>
<accession>A0A841NL19</accession>